<sequence length="114" mass="12974">MIEPRLSSEVFVQALLRKAHQEGGFGVVIRRGDRISGSIIIQCIENGKNPKLLEKMPSLDGPSSWQKIWPQGTDNKQEISEYLERRSQFDPDLWLIELDIPEAERLIADMGQQG</sequence>
<dbReference type="AlphaFoldDB" id="A0A3B0SFM4"/>
<accession>A0A3B0SFM4</accession>
<evidence type="ECO:0000313" key="1">
    <source>
        <dbReference type="EMBL" id="VAW05061.1"/>
    </source>
</evidence>
<proteinExistence type="predicted"/>
<name>A0A3B0SFM4_9ZZZZ</name>
<gene>
    <name evidence="1" type="ORF">MNBD_ALPHA04-1807</name>
</gene>
<dbReference type="EMBL" id="UOEF01000428">
    <property type="protein sequence ID" value="VAW05061.1"/>
    <property type="molecule type" value="Genomic_DNA"/>
</dbReference>
<dbReference type="Pfam" id="PF07372">
    <property type="entry name" value="DUF1491"/>
    <property type="match status" value="1"/>
</dbReference>
<evidence type="ECO:0008006" key="2">
    <source>
        <dbReference type="Google" id="ProtNLM"/>
    </source>
</evidence>
<dbReference type="InterPro" id="IPR009964">
    <property type="entry name" value="DUF1491"/>
</dbReference>
<reference evidence="1" key="1">
    <citation type="submission" date="2018-06" db="EMBL/GenBank/DDBJ databases">
        <authorList>
            <person name="Zhirakovskaya E."/>
        </authorList>
    </citation>
    <scope>NUCLEOTIDE SEQUENCE</scope>
</reference>
<dbReference type="Gene3D" id="3.40.1530.20">
    <property type="entry name" value="Protein of unknown function (DUF1491)"/>
    <property type="match status" value="1"/>
</dbReference>
<protein>
    <recommendedName>
        <fullName evidence="2">DUF1491 family protein</fullName>
    </recommendedName>
</protein>
<organism evidence="1">
    <name type="scientific">hydrothermal vent metagenome</name>
    <dbReference type="NCBI Taxonomy" id="652676"/>
    <lineage>
        <taxon>unclassified sequences</taxon>
        <taxon>metagenomes</taxon>
        <taxon>ecological metagenomes</taxon>
    </lineage>
</organism>